<evidence type="ECO:0000313" key="6">
    <source>
        <dbReference type="EMBL" id="ASO20045.1"/>
    </source>
</evidence>
<dbReference type="EC" id="2.5.1.74" evidence="6"/>
<gene>
    <name evidence="6" type="primary">menA2</name>
    <name evidence="6" type="ORF">AHOG_12010</name>
</gene>
<dbReference type="Pfam" id="PF01040">
    <property type="entry name" value="UbiA"/>
    <property type="match status" value="1"/>
</dbReference>
<dbReference type="InterPro" id="IPR000537">
    <property type="entry name" value="UbiA_prenyltransferase"/>
</dbReference>
<organism evidence="6 7">
    <name type="scientific">Actinoalloteichus hoggarensis</name>
    <dbReference type="NCBI Taxonomy" id="1470176"/>
    <lineage>
        <taxon>Bacteria</taxon>
        <taxon>Bacillati</taxon>
        <taxon>Actinomycetota</taxon>
        <taxon>Actinomycetes</taxon>
        <taxon>Pseudonocardiales</taxon>
        <taxon>Pseudonocardiaceae</taxon>
        <taxon>Actinoalloteichus</taxon>
    </lineage>
</organism>
<evidence type="ECO:0000256" key="3">
    <source>
        <dbReference type="ARBA" id="ARBA00022692"/>
    </source>
</evidence>
<dbReference type="OrthoDB" id="9767568at2"/>
<name>A0A221W2P8_9PSEU</name>
<dbReference type="PANTHER" id="PTHR13929">
    <property type="entry name" value="1,4-DIHYDROXY-2-NAPHTHOATE OCTAPRENYLTRANSFERASE"/>
    <property type="match status" value="1"/>
</dbReference>
<evidence type="ECO:0000256" key="1">
    <source>
        <dbReference type="ARBA" id="ARBA00004141"/>
    </source>
</evidence>
<dbReference type="PIRSF" id="PIRSF005355">
    <property type="entry name" value="UBIAD1"/>
    <property type="match status" value="1"/>
</dbReference>
<dbReference type="KEGG" id="ahg:AHOG_12010"/>
<evidence type="ECO:0000256" key="4">
    <source>
        <dbReference type="ARBA" id="ARBA00022989"/>
    </source>
</evidence>
<evidence type="ECO:0000256" key="5">
    <source>
        <dbReference type="ARBA" id="ARBA00023136"/>
    </source>
</evidence>
<keyword evidence="2 6" id="KW-0808">Transferase</keyword>
<keyword evidence="3" id="KW-0812">Transmembrane</keyword>
<dbReference type="GO" id="GO:0046428">
    <property type="term" value="F:1,4-dihydroxy-2-naphthoate polyprenyltransferase activity"/>
    <property type="evidence" value="ECO:0007669"/>
    <property type="project" value="UniProtKB-EC"/>
</dbReference>
<keyword evidence="4" id="KW-1133">Transmembrane helix</keyword>
<reference evidence="6 7" key="1">
    <citation type="submission" date="2017-07" db="EMBL/GenBank/DDBJ databases">
        <title>Complete genome sequence of Actinoalloteichus hoggarensis DSM 45943, type strain of Actinoalloteichus hoggarensis.</title>
        <authorList>
            <person name="Ruckert C."/>
            <person name="Nouioui I."/>
            <person name="Willmese J."/>
            <person name="van Wezel G."/>
            <person name="Klenk H.-P."/>
            <person name="Kalinowski J."/>
            <person name="Zotchev S.B."/>
        </authorList>
    </citation>
    <scope>NUCLEOTIDE SEQUENCE [LARGE SCALE GENOMIC DNA]</scope>
    <source>
        <strain evidence="6 7">DSM 45943</strain>
    </source>
</reference>
<keyword evidence="5" id="KW-0472">Membrane</keyword>
<dbReference type="GO" id="GO:0016020">
    <property type="term" value="C:membrane"/>
    <property type="evidence" value="ECO:0007669"/>
    <property type="project" value="UniProtKB-SubCell"/>
</dbReference>
<dbReference type="GO" id="GO:0042371">
    <property type="term" value="P:vitamin K biosynthetic process"/>
    <property type="evidence" value="ECO:0007669"/>
    <property type="project" value="TreeGrafter"/>
</dbReference>
<dbReference type="GO" id="GO:0009234">
    <property type="term" value="P:menaquinone biosynthetic process"/>
    <property type="evidence" value="ECO:0007669"/>
    <property type="project" value="TreeGrafter"/>
</dbReference>
<evidence type="ECO:0000313" key="7">
    <source>
        <dbReference type="Proteomes" id="UP000204221"/>
    </source>
</evidence>
<dbReference type="CDD" id="cd13962">
    <property type="entry name" value="PT_UbiA_UBIAD1"/>
    <property type="match status" value="1"/>
</dbReference>
<comment type="subcellular location">
    <subcellularLocation>
        <location evidence="1">Membrane</location>
        <topology evidence="1">Multi-pass membrane protein</topology>
    </subcellularLocation>
</comment>
<proteinExistence type="predicted"/>
<dbReference type="AlphaFoldDB" id="A0A221W2P8"/>
<evidence type="ECO:0000256" key="2">
    <source>
        <dbReference type="ARBA" id="ARBA00022679"/>
    </source>
</evidence>
<keyword evidence="7" id="KW-1185">Reference proteome</keyword>
<protein>
    <submittedName>
        <fullName evidence="6">1,4-dihydroxy-2-naphthoate octaprenyltransferase</fullName>
        <ecNumber evidence="6">2.5.1.74</ecNumber>
    </submittedName>
</protein>
<dbReference type="RefSeq" id="WP_093941441.1">
    <property type="nucleotide sequence ID" value="NZ_CP022521.1"/>
</dbReference>
<dbReference type="PANTHER" id="PTHR13929:SF0">
    <property type="entry name" value="UBIA PRENYLTRANSFERASE DOMAIN-CONTAINING PROTEIN 1"/>
    <property type="match status" value="1"/>
</dbReference>
<dbReference type="InterPro" id="IPR026046">
    <property type="entry name" value="UBIAD1"/>
</dbReference>
<sequence>MTTDSAALSHPRPVRLLDWVHAAGPPLILVLVLQGAYAVSAAHHLENLSPWRVGLTLAMFVFDGIGRRLINDYEDHARGLDRPDRVRPDSSLALGLDMRAVRRVGMAGFVLAWVCAGYLAVTTTPWLLLSIPILYFAYFAYAGGRRPLGHRGLGEALDFVFTGTMVTLVVGWVNVGRVDGALVLAALGAGFLFMSLMLHNNARDVEKDAAVGKTTLPQLVSPSVTKSLYVVGLSGFYLCVVGIAVLLSAPWYLLPLITVPWTAALAVTVLRGPIGERMVSWARLYLLMIANFALFSVGAWL</sequence>
<dbReference type="Proteomes" id="UP000204221">
    <property type="component" value="Chromosome"/>
</dbReference>
<accession>A0A221W2P8</accession>
<dbReference type="EMBL" id="CP022521">
    <property type="protein sequence ID" value="ASO20045.1"/>
    <property type="molecule type" value="Genomic_DNA"/>
</dbReference>